<evidence type="ECO:0000256" key="5">
    <source>
        <dbReference type="ARBA" id="ARBA00022984"/>
    </source>
</evidence>
<keyword evidence="3 8" id="KW-0812">Transmembrane</keyword>
<dbReference type="EnsemblBacteria" id="ACZ19466">
    <property type="protein sequence ID" value="ACZ19466"/>
    <property type="gene ID" value="Taci_1235"/>
</dbReference>
<dbReference type="eggNOG" id="COG0728">
    <property type="taxonomic scope" value="Bacteria"/>
</dbReference>
<dbReference type="GO" id="GO:0009252">
    <property type="term" value="P:peptidoglycan biosynthetic process"/>
    <property type="evidence" value="ECO:0007669"/>
    <property type="project" value="UniProtKB-UniRule"/>
</dbReference>
<keyword evidence="7 8" id="KW-0472">Membrane</keyword>
<dbReference type="GO" id="GO:0071555">
    <property type="term" value="P:cell wall organization"/>
    <property type="evidence" value="ECO:0007669"/>
    <property type="project" value="UniProtKB-UniRule"/>
</dbReference>
<comment type="similarity">
    <text evidence="8 9">Belongs to the MurJ/MviN family.</text>
</comment>
<keyword evidence="2 8" id="KW-1003">Cell membrane</keyword>
<keyword evidence="11" id="KW-1185">Reference proteome</keyword>
<dbReference type="PANTHER" id="PTHR47019">
    <property type="entry name" value="LIPID II FLIPPASE MURJ"/>
    <property type="match status" value="1"/>
</dbReference>
<name>D1B625_THEAS</name>
<proteinExistence type="inferred from homology"/>
<sequence length="526" mass="56568">MVTQPNRSPGASMSRMVGNALRMTVGTLASRVLGLVREMITAAVFGATRQLDSFYVAYTLANLARQLLAEGALSAAFVPVFTRVLRDRGMDRAARLARQASAVLIGCTLVAVILGILSSGQLVSLMAPGFSPEERAHTARVTAALFPFLFFMSTAALAMGVLNSLDRFFVPAVAPALSNLVFILSVWVWYPKVTVWHLVAAVMMGGASQMALQWVWSYRCGVPLAPERPDLEDPDLKRMLKLFLPYAAGLSLNQLNPVISRMLASFLESGAISALNYADRVLQLPLGLFVVATSQAVLPMLSRIDPEDVASFRDFLRDALRFNLLVVLPVSVGLVLFARPTVHLLFYRGAFGPWALEATSGALRMYGLGLVFMSCNSVIMRALYARGMARAAMGVTGVTVVSNLVLGAVLMRFMSYSGLALGTSLAFLLASIAGGLAISRRMGLPLGLLDLRWAVRQGLPLLALTVTLGAYGGFLGYPYQGGVGARVGWFVLCGVLAVVSYFGCAALVGLEELRLLRRSGGRREMR</sequence>
<dbReference type="HAMAP" id="MF_02078">
    <property type="entry name" value="MurJ_MviN"/>
    <property type="match status" value="1"/>
</dbReference>
<gene>
    <name evidence="8" type="primary">murJ</name>
    <name evidence="10" type="ordered locus">Taci_1235</name>
</gene>
<dbReference type="GO" id="GO:0005886">
    <property type="term" value="C:plasma membrane"/>
    <property type="evidence" value="ECO:0007669"/>
    <property type="project" value="UniProtKB-SubCell"/>
</dbReference>
<dbReference type="PANTHER" id="PTHR47019:SF1">
    <property type="entry name" value="LIPID II FLIPPASE MURJ"/>
    <property type="match status" value="1"/>
</dbReference>
<feature type="transmembrane region" description="Helical" evidence="8">
    <location>
        <begin position="366"/>
        <end position="384"/>
    </location>
</feature>
<evidence type="ECO:0000256" key="4">
    <source>
        <dbReference type="ARBA" id="ARBA00022960"/>
    </source>
</evidence>
<dbReference type="KEGG" id="tai:Taci_1235"/>
<evidence type="ECO:0000256" key="1">
    <source>
        <dbReference type="ARBA" id="ARBA00004651"/>
    </source>
</evidence>
<dbReference type="PRINTS" id="PR01806">
    <property type="entry name" value="VIRFACTRMVIN"/>
</dbReference>
<evidence type="ECO:0000256" key="8">
    <source>
        <dbReference type="HAMAP-Rule" id="MF_02078"/>
    </source>
</evidence>
<keyword evidence="4 8" id="KW-0133">Cell shape</keyword>
<dbReference type="CDD" id="cd13123">
    <property type="entry name" value="MATE_MurJ_like"/>
    <property type="match status" value="1"/>
</dbReference>
<evidence type="ECO:0000313" key="10">
    <source>
        <dbReference type="EMBL" id="ACZ19466.1"/>
    </source>
</evidence>
<dbReference type="GO" id="GO:0008360">
    <property type="term" value="P:regulation of cell shape"/>
    <property type="evidence" value="ECO:0007669"/>
    <property type="project" value="UniProtKB-UniRule"/>
</dbReference>
<dbReference type="InterPro" id="IPR051050">
    <property type="entry name" value="Lipid_II_flippase_MurJ/MviN"/>
</dbReference>
<keyword evidence="8" id="KW-0997">Cell inner membrane</keyword>
<evidence type="ECO:0000256" key="3">
    <source>
        <dbReference type="ARBA" id="ARBA00022692"/>
    </source>
</evidence>
<dbReference type="PIRSF" id="PIRSF002869">
    <property type="entry name" value="MviN"/>
    <property type="match status" value="1"/>
</dbReference>
<dbReference type="GO" id="GO:0034204">
    <property type="term" value="P:lipid translocation"/>
    <property type="evidence" value="ECO:0007669"/>
    <property type="project" value="TreeGrafter"/>
</dbReference>
<feature type="transmembrane region" description="Helical" evidence="8">
    <location>
        <begin position="169"/>
        <end position="190"/>
    </location>
</feature>
<evidence type="ECO:0000256" key="7">
    <source>
        <dbReference type="ARBA" id="ARBA00023136"/>
    </source>
</evidence>
<comment type="function">
    <text evidence="8 9">Involved in peptidoglycan biosynthesis. Transports lipid-linked peptidoglycan precursors from the inner to the outer leaflet of the cytoplasmic membrane.</text>
</comment>
<keyword evidence="8 9" id="KW-0961">Cell wall biogenesis/degradation</keyword>
<dbReference type="NCBIfam" id="TIGR01695">
    <property type="entry name" value="murJ_mviN"/>
    <property type="match status" value="1"/>
</dbReference>
<protein>
    <recommendedName>
        <fullName evidence="8">Probable lipid II flippase MurJ</fullName>
    </recommendedName>
</protein>
<evidence type="ECO:0000313" key="11">
    <source>
        <dbReference type="Proteomes" id="UP000002030"/>
    </source>
</evidence>
<dbReference type="EMBL" id="CP001818">
    <property type="protein sequence ID" value="ACZ19466.1"/>
    <property type="molecule type" value="Genomic_DNA"/>
</dbReference>
<dbReference type="STRING" id="525903.Taci_1235"/>
<dbReference type="InterPro" id="IPR004268">
    <property type="entry name" value="MurJ"/>
</dbReference>
<comment type="pathway">
    <text evidence="8">Cell wall biogenesis; peptidoglycan biosynthesis.</text>
</comment>
<keyword evidence="6 8" id="KW-1133">Transmembrane helix</keyword>
<feature type="transmembrane region" description="Helical" evidence="8">
    <location>
        <begin position="322"/>
        <end position="346"/>
    </location>
</feature>
<dbReference type="Proteomes" id="UP000002030">
    <property type="component" value="Chromosome"/>
</dbReference>
<organism evidence="10 11">
    <name type="scientific">Thermanaerovibrio acidaminovorans (strain ATCC 49978 / DSM 6589 / Su883)</name>
    <name type="common">Selenomonas acidaminovorans</name>
    <dbReference type="NCBI Taxonomy" id="525903"/>
    <lineage>
        <taxon>Bacteria</taxon>
        <taxon>Thermotogati</taxon>
        <taxon>Synergistota</taxon>
        <taxon>Synergistia</taxon>
        <taxon>Synergistales</taxon>
        <taxon>Synergistaceae</taxon>
        <taxon>Thermanaerovibrio</taxon>
    </lineage>
</organism>
<dbReference type="AlphaFoldDB" id="D1B625"/>
<evidence type="ECO:0000256" key="2">
    <source>
        <dbReference type="ARBA" id="ARBA00022475"/>
    </source>
</evidence>
<feature type="transmembrane region" description="Helical" evidence="8">
    <location>
        <begin position="459"/>
        <end position="477"/>
    </location>
</feature>
<dbReference type="OrthoDB" id="9804143at2"/>
<evidence type="ECO:0000256" key="9">
    <source>
        <dbReference type="PIRNR" id="PIRNR002869"/>
    </source>
</evidence>
<dbReference type="GO" id="GO:0015648">
    <property type="term" value="F:lipid-linked peptidoglycan transporter activity"/>
    <property type="evidence" value="ECO:0007669"/>
    <property type="project" value="UniProtKB-UniRule"/>
</dbReference>
<accession>D1B625</accession>
<feature type="transmembrane region" description="Helical" evidence="8">
    <location>
        <begin position="102"/>
        <end position="123"/>
    </location>
</feature>
<keyword evidence="8 9" id="KW-0813">Transport</keyword>
<comment type="caution">
    <text evidence="8">Lacks conserved residue(s) required for the propagation of feature annotation.</text>
</comment>
<dbReference type="Pfam" id="PF03023">
    <property type="entry name" value="MurJ"/>
    <property type="match status" value="1"/>
</dbReference>
<feature type="transmembrane region" description="Helical" evidence="8">
    <location>
        <begin position="143"/>
        <end position="162"/>
    </location>
</feature>
<reference evidence="10 11" key="1">
    <citation type="journal article" date="2009" name="Stand. Genomic Sci.">
        <title>Complete genome sequence of Thermanaerovibrio acidaminovorans type strain (Su883).</title>
        <authorList>
            <person name="Chovatia M."/>
            <person name="Sikorski J."/>
            <person name="Schroder M."/>
            <person name="Lapidus A."/>
            <person name="Nolan M."/>
            <person name="Tice H."/>
            <person name="Glavina Del Rio T."/>
            <person name="Copeland A."/>
            <person name="Cheng J.F."/>
            <person name="Lucas S."/>
            <person name="Chen F."/>
            <person name="Bruce D."/>
            <person name="Goodwin L."/>
            <person name="Pitluck S."/>
            <person name="Ivanova N."/>
            <person name="Mavromatis K."/>
            <person name="Ovchinnikova G."/>
            <person name="Pati A."/>
            <person name="Chen A."/>
            <person name="Palaniappan K."/>
            <person name="Land M."/>
            <person name="Hauser L."/>
            <person name="Chang Y.J."/>
            <person name="Jeffries C.D."/>
            <person name="Chain P."/>
            <person name="Saunders E."/>
            <person name="Detter J.C."/>
            <person name="Brettin T."/>
            <person name="Rohde M."/>
            <person name="Goker M."/>
            <person name="Spring S."/>
            <person name="Bristow J."/>
            <person name="Markowitz V."/>
            <person name="Hugenholtz P."/>
            <person name="Kyrpides N.C."/>
            <person name="Klenk H.P."/>
            <person name="Eisen J.A."/>
        </authorList>
    </citation>
    <scope>NUCLEOTIDE SEQUENCE [LARGE SCALE GENOMIC DNA]</scope>
    <source>
        <strain evidence="11">ATCC 49978 / DSM 6589 / Su883</strain>
    </source>
</reference>
<comment type="subcellular location">
    <subcellularLocation>
        <location evidence="8">Cell inner membrane</location>
        <topology evidence="8">Multi-pass membrane protein</topology>
    </subcellularLocation>
    <subcellularLocation>
        <location evidence="1">Cell membrane</location>
        <topology evidence="1">Multi-pass membrane protein</topology>
    </subcellularLocation>
</comment>
<evidence type="ECO:0000256" key="6">
    <source>
        <dbReference type="ARBA" id="ARBA00022989"/>
    </source>
</evidence>
<feature type="transmembrane region" description="Helical" evidence="8">
    <location>
        <begin position="391"/>
        <end position="413"/>
    </location>
</feature>
<keyword evidence="5 8" id="KW-0573">Peptidoglycan synthesis</keyword>
<feature type="transmembrane region" description="Helical" evidence="8">
    <location>
        <begin position="419"/>
        <end position="438"/>
    </location>
</feature>
<feature type="transmembrane region" description="Helical" evidence="8">
    <location>
        <begin position="489"/>
        <end position="510"/>
    </location>
</feature>
<feature type="transmembrane region" description="Helical" evidence="8">
    <location>
        <begin position="196"/>
        <end position="218"/>
    </location>
</feature>
<dbReference type="HOGENOM" id="CLU_006797_5_2_0"/>
<dbReference type="UniPathway" id="UPA00219"/>